<dbReference type="AlphaFoldDB" id="A0A8E0VPZ1"/>
<reference evidence="2" key="1">
    <citation type="submission" date="2019-05" db="EMBL/GenBank/DDBJ databases">
        <title>Annotation for the trematode Fasciolopsis buski.</title>
        <authorList>
            <person name="Choi Y.-J."/>
        </authorList>
    </citation>
    <scope>NUCLEOTIDE SEQUENCE</scope>
    <source>
        <strain evidence="2">HT</strain>
        <tissue evidence="2">Whole worm</tissue>
    </source>
</reference>
<organism evidence="2 3">
    <name type="scientific">Fasciolopsis buskii</name>
    <dbReference type="NCBI Taxonomy" id="27845"/>
    <lineage>
        <taxon>Eukaryota</taxon>
        <taxon>Metazoa</taxon>
        <taxon>Spiralia</taxon>
        <taxon>Lophotrochozoa</taxon>
        <taxon>Platyhelminthes</taxon>
        <taxon>Trematoda</taxon>
        <taxon>Digenea</taxon>
        <taxon>Plagiorchiida</taxon>
        <taxon>Echinostomata</taxon>
        <taxon>Echinostomatoidea</taxon>
        <taxon>Fasciolidae</taxon>
        <taxon>Fasciolopsis</taxon>
    </lineage>
</organism>
<dbReference type="Pfam" id="PF19006">
    <property type="entry name" value="DUF5735"/>
    <property type="match status" value="1"/>
</dbReference>
<evidence type="ECO:0000259" key="1">
    <source>
        <dbReference type="Pfam" id="PF19006"/>
    </source>
</evidence>
<evidence type="ECO:0000313" key="2">
    <source>
        <dbReference type="EMBL" id="KAA0200236.1"/>
    </source>
</evidence>
<dbReference type="OrthoDB" id="6247150at2759"/>
<comment type="caution">
    <text evidence="2">The sequence shown here is derived from an EMBL/GenBank/DDBJ whole genome shotgun (WGS) entry which is preliminary data.</text>
</comment>
<accession>A0A8E0VPZ1</accession>
<dbReference type="Proteomes" id="UP000728185">
    <property type="component" value="Unassembled WGS sequence"/>
</dbReference>
<keyword evidence="3" id="KW-1185">Reference proteome</keyword>
<dbReference type="EMBL" id="LUCM01000663">
    <property type="protein sequence ID" value="KAA0200236.1"/>
    <property type="molecule type" value="Genomic_DNA"/>
</dbReference>
<feature type="domain" description="DUF5735" evidence="1">
    <location>
        <begin position="26"/>
        <end position="161"/>
    </location>
</feature>
<gene>
    <name evidence="2" type="ORF">FBUS_00112</name>
</gene>
<sequence>ILGIFPDVFTEPKDLGFEAYSKSISSKVFYLIQPKVEGAILAHIGPHNSTYFYRMASISVFLNTHLIISHKAYTSPLYALCSVERGKLIAQKDVVLLCSFNVYISPFEKHVFSNTSCVIHCVNETECAAQLDLEFLRLQFTSSESKVSLFVRYNVAAYQINQTVAEFHRLERPDITNSLIHNSYVLPPVTIVSQPDFRWLTLIKDSDDLPVIQVGVPSLRTNSTVPILLAVLPHSPIQGFKLKLLLSSTLRYHFENEKRTEEARAWKVSVASKRYGAVVRARRIKPVSFGSRNHSLGSSGSESSRIIISELLLEHITKSDSEPTTGPWDDAFKRVDSTQLDYSDFPLEQGAEDDGEESDESGGQPVIRVHLVHLVPHNISLVKRGQSFPTMTLSAPQLVPQSGAMHVFVQFEPKDIVEPPWYPAAPSPEPLKLRVIGLIPHPKAKLSTRKSDDTLLTRRSVGTLMDITHHVLCRPASLRSTGERAFDGSSPSGPTCLSTMRPAPNELEEFSPFQNGPLHGLQPSMLTYAAGGLGARFGWSDQIVLAIGGSSGLPSPIVPSIYGPAYGPKEKIWPWRDWRGPTVRRWMLEGFRIQVSRKHLRRINGWQILRSDLRDRTPINEYVQLSLVCGLLNLADVVVVVFHHNWLYVCSDFTS</sequence>
<dbReference type="InterPro" id="IPR043793">
    <property type="entry name" value="DUF5735"/>
</dbReference>
<name>A0A8E0VPZ1_9TREM</name>
<feature type="non-terminal residue" evidence="2">
    <location>
        <position position="1"/>
    </location>
</feature>
<proteinExistence type="predicted"/>
<protein>
    <recommendedName>
        <fullName evidence="1">DUF5735 domain-containing protein</fullName>
    </recommendedName>
</protein>
<evidence type="ECO:0000313" key="3">
    <source>
        <dbReference type="Proteomes" id="UP000728185"/>
    </source>
</evidence>